<name>A0A6A4K1W4_APOLU</name>
<dbReference type="SUPFAM" id="SSF50494">
    <property type="entry name" value="Trypsin-like serine proteases"/>
    <property type="match status" value="1"/>
</dbReference>
<accession>A0A6A4K1W4</accession>
<dbReference type="EMBL" id="WIXP02000004">
    <property type="protein sequence ID" value="KAF6212559.1"/>
    <property type="molecule type" value="Genomic_DNA"/>
</dbReference>
<gene>
    <name evidence="1" type="ORF">GE061_013084</name>
</gene>
<sequence>MRAILAMFWMCAVYGADKPSPPDEFPPEKGPPKDYNNCRINANTLFPWIVAVVDLDSNLIVGHGSMLTYIAFIGSCRQYSKPPSKYLSRGQFLWNLTRPLDPCKQDRKVEQLFKHPKCDESPQMATFFDFTVFRMKDPFAITGPSYPTMAFPNSPADMLTEVHFINIVPNTTGCIIPSFLLSTETLPTFDWDSFVMSIPFHSKCLKLLCEKEPKDGGFSEMCEARFGKRANGTQLCMRYMNTTKPFKVENNIFWSAGTPLVCNSTAYGITAQVKIRSDFSFHYVITFLRVWEWLIEMLLKHTAPWGHNGKIEDKDLVFRHFDEPKRVSILDQTPKPRPVPENDSVSTTSFFSTSFLILLSLFM</sequence>
<comment type="caution">
    <text evidence="1">The sequence shown here is derived from an EMBL/GenBank/DDBJ whole genome shotgun (WGS) entry which is preliminary data.</text>
</comment>
<evidence type="ECO:0000313" key="1">
    <source>
        <dbReference type="EMBL" id="KAF6212559.1"/>
    </source>
</evidence>
<evidence type="ECO:0008006" key="3">
    <source>
        <dbReference type="Google" id="ProtNLM"/>
    </source>
</evidence>
<organism evidence="1 2">
    <name type="scientific">Apolygus lucorum</name>
    <name type="common">Small green plant bug</name>
    <name type="synonym">Lygocoris lucorum</name>
    <dbReference type="NCBI Taxonomy" id="248454"/>
    <lineage>
        <taxon>Eukaryota</taxon>
        <taxon>Metazoa</taxon>
        <taxon>Ecdysozoa</taxon>
        <taxon>Arthropoda</taxon>
        <taxon>Hexapoda</taxon>
        <taxon>Insecta</taxon>
        <taxon>Pterygota</taxon>
        <taxon>Neoptera</taxon>
        <taxon>Paraneoptera</taxon>
        <taxon>Hemiptera</taxon>
        <taxon>Heteroptera</taxon>
        <taxon>Panheteroptera</taxon>
        <taxon>Cimicomorpha</taxon>
        <taxon>Miridae</taxon>
        <taxon>Mirini</taxon>
        <taxon>Apolygus</taxon>
    </lineage>
</organism>
<evidence type="ECO:0000313" key="2">
    <source>
        <dbReference type="Proteomes" id="UP000466442"/>
    </source>
</evidence>
<dbReference type="Proteomes" id="UP000466442">
    <property type="component" value="Unassembled WGS sequence"/>
</dbReference>
<reference evidence="1" key="1">
    <citation type="journal article" date="2021" name="Mol. Ecol. Resour.">
        <title>Apolygus lucorum genome provides insights into omnivorousness and mesophyll feeding.</title>
        <authorList>
            <person name="Liu Y."/>
            <person name="Liu H."/>
            <person name="Wang H."/>
            <person name="Huang T."/>
            <person name="Liu B."/>
            <person name="Yang B."/>
            <person name="Yin L."/>
            <person name="Li B."/>
            <person name="Zhang Y."/>
            <person name="Zhang S."/>
            <person name="Jiang F."/>
            <person name="Zhang X."/>
            <person name="Ren Y."/>
            <person name="Wang B."/>
            <person name="Wang S."/>
            <person name="Lu Y."/>
            <person name="Wu K."/>
            <person name="Fan W."/>
            <person name="Wang G."/>
        </authorList>
    </citation>
    <scope>NUCLEOTIDE SEQUENCE</scope>
    <source>
        <strain evidence="1">12Hb</strain>
    </source>
</reference>
<dbReference type="AlphaFoldDB" id="A0A6A4K1W4"/>
<protein>
    <recommendedName>
        <fullName evidence="3">Peptidase S1 domain-containing protein</fullName>
    </recommendedName>
</protein>
<keyword evidence="2" id="KW-1185">Reference proteome</keyword>
<dbReference type="InterPro" id="IPR009003">
    <property type="entry name" value="Peptidase_S1_PA"/>
</dbReference>
<proteinExistence type="predicted"/>